<feature type="repeat" description="PPR" evidence="3">
    <location>
        <begin position="147"/>
        <end position="181"/>
    </location>
</feature>
<feature type="repeat" description="PPR" evidence="3">
    <location>
        <begin position="206"/>
        <end position="240"/>
    </location>
</feature>
<dbReference type="InterPro" id="IPR011990">
    <property type="entry name" value="TPR-like_helical_dom_sf"/>
</dbReference>
<feature type="compositionally biased region" description="Pro residues" evidence="4">
    <location>
        <begin position="30"/>
        <end position="43"/>
    </location>
</feature>
<dbReference type="Pfam" id="PF13041">
    <property type="entry name" value="PPR_2"/>
    <property type="match status" value="3"/>
</dbReference>
<dbReference type="STRING" id="71139.A0A059BB49"/>
<dbReference type="PROSITE" id="PS51375">
    <property type="entry name" value="PPR"/>
    <property type="match status" value="5"/>
</dbReference>
<sequence length="425" mass="48023">MDIGSHLVELYCQFQVKPPSKNLPQIVKPTPRPLQPSSSPPPSLLSDLKLPSLSPLPTLTLSITDHDNLMNFLKSKLSFPLTPRSLLHFLKCKLHPNPHLTLYDFYIFSWASTVDSYRHDHSTFEWMARTLAISSRFEQLNSLLQLSAVSYNALIHGFVKWGDHARALAIYDQMIRNIVKPNVITFNILISSYCRILQFGLAWCPDVVSFNTLIRGFFRERKFEDVIAMAYEMIELGCQLSSVTCEILVDGLCTEGKVAEACELLIGFPSKRVLPEEYDYFGLVEALCSLGNSHRALDVVTDLTLVEGLRKQKKREDALALMENMLKEGIVPDIVTFNCLLEDLSDIGKTVEANKLRLLAQSKGLEPDGMMDRVLVSGLTRERKRKEGQILVDEMLDKDFIPDLATYNRLIDGLSNSKITSRKKG</sequence>
<name>A0A059BB49_EUCGR</name>
<accession>A0A059BB49</accession>
<dbReference type="PANTHER" id="PTHR47939">
    <property type="entry name" value="MEMBRANE-ASSOCIATED SALT-INDUCIBLE PROTEIN-LIKE"/>
    <property type="match status" value="1"/>
</dbReference>
<feature type="repeat" description="PPR" evidence="3">
    <location>
        <begin position="333"/>
        <end position="367"/>
    </location>
</feature>
<evidence type="ECO:0008006" key="6">
    <source>
        <dbReference type="Google" id="ProtNLM"/>
    </source>
</evidence>
<feature type="region of interest" description="Disordered" evidence="4">
    <location>
        <begin position="22"/>
        <end position="43"/>
    </location>
</feature>
<comment type="similarity">
    <text evidence="1">Belongs to the PPR family. P subfamily.</text>
</comment>
<dbReference type="Gene3D" id="1.25.40.10">
    <property type="entry name" value="Tetratricopeptide repeat domain"/>
    <property type="match status" value="3"/>
</dbReference>
<dbReference type="InParanoid" id="A0A059BB49"/>
<dbReference type="InterPro" id="IPR050667">
    <property type="entry name" value="PPR-containing_protein"/>
</dbReference>
<dbReference type="NCBIfam" id="TIGR00756">
    <property type="entry name" value="PPR"/>
    <property type="match status" value="3"/>
</dbReference>
<dbReference type="PANTHER" id="PTHR47939:SF13">
    <property type="entry name" value="OS03G0201400 PROTEIN"/>
    <property type="match status" value="1"/>
</dbReference>
<dbReference type="OMA" id="DVIAMAY"/>
<feature type="repeat" description="PPR" evidence="3">
    <location>
        <begin position="298"/>
        <end position="332"/>
    </location>
</feature>
<feature type="repeat" description="PPR" evidence="3">
    <location>
        <begin position="241"/>
        <end position="275"/>
    </location>
</feature>
<dbReference type="Gramene" id="KCW63343">
    <property type="protein sequence ID" value="KCW63343"/>
    <property type="gene ID" value="EUGRSUZ_G00976"/>
</dbReference>
<evidence type="ECO:0000256" key="2">
    <source>
        <dbReference type="ARBA" id="ARBA00022737"/>
    </source>
</evidence>
<reference evidence="5" key="1">
    <citation type="submission" date="2013-07" db="EMBL/GenBank/DDBJ databases">
        <title>The genome of Eucalyptus grandis.</title>
        <authorList>
            <person name="Schmutz J."/>
            <person name="Hayes R."/>
            <person name="Myburg A."/>
            <person name="Tuskan G."/>
            <person name="Grattapaglia D."/>
            <person name="Rokhsar D.S."/>
        </authorList>
    </citation>
    <scope>NUCLEOTIDE SEQUENCE</scope>
    <source>
        <tissue evidence="5">Leaf extractions</tissue>
    </source>
</reference>
<evidence type="ECO:0000256" key="4">
    <source>
        <dbReference type="SAM" id="MobiDB-lite"/>
    </source>
</evidence>
<organism evidence="5">
    <name type="scientific">Eucalyptus grandis</name>
    <name type="common">Flooded gum</name>
    <dbReference type="NCBI Taxonomy" id="71139"/>
    <lineage>
        <taxon>Eukaryota</taxon>
        <taxon>Viridiplantae</taxon>
        <taxon>Streptophyta</taxon>
        <taxon>Embryophyta</taxon>
        <taxon>Tracheophyta</taxon>
        <taxon>Spermatophyta</taxon>
        <taxon>Magnoliopsida</taxon>
        <taxon>eudicotyledons</taxon>
        <taxon>Gunneridae</taxon>
        <taxon>Pentapetalae</taxon>
        <taxon>rosids</taxon>
        <taxon>malvids</taxon>
        <taxon>Myrtales</taxon>
        <taxon>Myrtaceae</taxon>
        <taxon>Myrtoideae</taxon>
        <taxon>Eucalypteae</taxon>
        <taxon>Eucalyptus</taxon>
    </lineage>
</organism>
<gene>
    <name evidence="5" type="ORF">EUGRSUZ_G00976</name>
</gene>
<dbReference type="EMBL" id="KK198759">
    <property type="protein sequence ID" value="KCW63343.1"/>
    <property type="molecule type" value="Genomic_DNA"/>
</dbReference>
<dbReference type="InterPro" id="IPR002885">
    <property type="entry name" value="PPR_rpt"/>
</dbReference>
<evidence type="ECO:0000256" key="3">
    <source>
        <dbReference type="PROSITE-ProRule" id="PRU00708"/>
    </source>
</evidence>
<evidence type="ECO:0000256" key="1">
    <source>
        <dbReference type="ARBA" id="ARBA00007626"/>
    </source>
</evidence>
<keyword evidence="2" id="KW-0677">Repeat</keyword>
<evidence type="ECO:0000313" key="5">
    <source>
        <dbReference type="EMBL" id="KCW63343.1"/>
    </source>
</evidence>
<proteinExistence type="inferred from homology"/>
<dbReference type="AlphaFoldDB" id="A0A059BB49"/>
<protein>
    <recommendedName>
        <fullName evidence="6">Pentacotripeptide-repeat region of PRORP domain-containing protein</fullName>
    </recommendedName>
</protein>